<keyword evidence="4" id="KW-1185">Reference proteome</keyword>
<evidence type="ECO:0000313" key="3">
    <source>
        <dbReference type="EMBL" id="KAI3425348.1"/>
    </source>
</evidence>
<reference evidence="3" key="2">
    <citation type="submission" date="2020-11" db="EMBL/GenBank/DDBJ databases">
        <authorList>
            <person name="Cecchin M."/>
            <person name="Marcolungo L."/>
            <person name="Rossato M."/>
            <person name="Girolomoni L."/>
            <person name="Cosentino E."/>
            <person name="Cuine S."/>
            <person name="Li-Beisson Y."/>
            <person name="Delledonne M."/>
            <person name="Ballottari M."/>
        </authorList>
    </citation>
    <scope>NUCLEOTIDE SEQUENCE</scope>
    <source>
        <strain evidence="3">211/11P</strain>
        <tissue evidence="3">Whole cell</tissue>
    </source>
</reference>
<feature type="domain" description="TNFR-Cys" evidence="2">
    <location>
        <begin position="987"/>
        <end position="1018"/>
    </location>
</feature>
<dbReference type="SUPFAM" id="SSF57184">
    <property type="entry name" value="Growth factor receptor domain"/>
    <property type="match status" value="4"/>
</dbReference>
<keyword evidence="1" id="KW-0732">Signal</keyword>
<feature type="signal peptide" evidence="1">
    <location>
        <begin position="1"/>
        <end position="30"/>
    </location>
</feature>
<dbReference type="PANTHER" id="PTHR46967:SF1">
    <property type="entry name" value="KERATIN-ASSOCIATED PROTEIN 16-1-LIKE"/>
    <property type="match status" value="1"/>
</dbReference>
<dbReference type="Pfam" id="PF07699">
    <property type="entry name" value="Ephrin_rec_like"/>
    <property type="match status" value="3"/>
</dbReference>
<organism evidence="3 4">
    <name type="scientific">Chlorella vulgaris</name>
    <name type="common">Green alga</name>
    <dbReference type="NCBI Taxonomy" id="3077"/>
    <lineage>
        <taxon>Eukaryota</taxon>
        <taxon>Viridiplantae</taxon>
        <taxon>Chlorophyta</taxon>
        <taxon>core chlorophytes</taxon>
        <taxon>Trebouxiophyceae</taxon>
        <taxon>Chlorellales</taxon>
        <taxon>Chlorellaceae</taxon>
        <taxon>Chlorella clade</taxon>
        <taxon>Chlorella</taxon>
    </lineage>
</organism>
<dbReference type="PANTHER" id="PTHR46967">
    <property type="entry name" value="INSULIN-LIKE GROWTH FACTOR BINDING PROTEIN,N-TERMINAL"/>
    <property type="match status" value="1"/>
</dbReference>
<feature type="domain" description="TNFR-Cys" evidence="2">
    <location>
        <begin position="278"/>
        <end position="309"/>
    </location>
</feature>
<dbReference type="InterPro" id="IPR006212">
    <property type="entry name" value="Furin_repeat"/>
</dbReference>
<dbReference type="SMART" id="SM00261">
    <property type="entry name" value="FU"/>
    <property type="match status" value="3"/>
</dbReference>
<comment type="caution">
    <text evidence="3">The sequence shown here is derived from an EMBL/GenBank/DDBJ whole genome shotgun (WGS) entry which is preliminary data.</text>
</comment>
<feature type="domain" description="TNFR-Cys" evidence="2">
    <location>
        <begin position="871"/>
        <end position="901"/>
    </location>
</feature>
<dbReference type="InterPro" id="IPR001368">
    <property type="entry name" value="TNFR/NGFR_Cys_rich_reg"/>
</dbReference>
<sequence>MRGGLPKRLPTTHAALLLAVLALCASPVQAACTPGYLEVNLVSHSGGSCGSNLFARCLSSFRIAVDAGCAVQLTPLAGGGAYAPAIWSTNAAGTYTQLSQCPTAASAAVSTNADPLAADLKAAVQTALERHIYGSSYPVLLSSVVWDRGTIALTASTDGCQLRYGITAINDELNSITAKLAPDAAEAVCETDGALSVGSECQLSLGVACGAGRQPVTLTGSTKACPLCSAGSYSGDGASCTPCSAGKHASSAGAADCDTACVAGTYAPSTGYSECLPCPAGQYQSGTGQDACSTCPAGSYARVPGATQCVKCVAGIARCAAGTGCTADGDAASPGYHVLSVASPGELPQATCNLDPSLSFGSPPLFGQCTLAASPPTALSIFVDRECAVSIVPMGDTACAQPGNSSYWSSMRIRGFYVSPTKIVTTLGASTSSYLLTLEQASPTTLTLQYWPATTSLSAATAVESAADKSCSGTLEVTGGQVGSVPSTPASCAAGSYNAATGLEDGCRACPVGAYCPASATAPSLCAAGTYQPYLGQADAGACLNCPSPLLFTSSAGSDDCSVPYTVSCPSGSEPNDAGDGCNICPAGTRRNAASSDYCLPCPPGQYSSANASSCTPCPLDQFSPVYGMVEQDVSGSKKCWYCPTGTVAIDDNDAVGQTGSTFCAACPPGTTAAANVTLGYKSCQACADGYYRPGWGSATSNSCRQIPNGWKESDRTATAYDRAQIETCDRGEVAAWSGGVRGPLNPQACSPCGGITNAPRRGMAACQNCTAGTVPSKSVPQVPGFDQCTACSDSTYRPANSSSSTCLVCTAGKEAHPSSQRSCDPCAAGWYMPDVNGGANLSLPAIGGSCLPCPANSYQNATGQASCMLCPAGTSTNDTGNPECNPCFPGSYAPSAASACVPAPPGAYVNTTGATGYTLCPLGRYSNSLGSEECEICTAGQYSNLKGARGCKTCVAGTYSGSAASTCIRCKPGYYASSGSSSCTPCKPGTYSDLSGLASCTPCPIAKQCPTTATRVPQDCPRGQYGSRQGLRLCIPCRTNTYQDLRGQRGCKPCPGGYTTRGLTGQSVCQPSRSMGRRLRL</sequence>
<dbReference type="SMART" id="SM00208">
    <property type="entry name" value="TNFR"/>
    <property type="match status" value="4"/>
</dbReference>
<dbReference type="Proteomes" id="UP001055712">
    <property type="component" value="Unassembled WGS sequence"/>
</dbReference>
<proteinExistence type="predicted"/>
<evidence type="ECO:0000313" key="4">
    <source>
        <dbReference type="Proteomes" id="UP001055712"/>
    </source>
</evidence>
<reference evidence="3" key="1">
    <citation type="journal article" date="2019" name="Plant J.">
        <title>Chlorella vulgaris genome assembly and annotation reveals the molecular basis for metabolic acclimation to high light conditions.</title>
        <authorList>
            <person name="Cecchin M."/>
            <person name="Marcolungo L."/>
            <person name="Rossato M."/>
            <person name="Girolomoni L."/>
            <person name="Cosentino E."/>
            <person name="Cuine S."/>
            <person name="Li-Beisson Y."/>
            <person name="Delledonne M."/>
            <person name="Ballottari M."/>
        </authorList>
    </citation>
    <scope>NUCLEOTIDE SEQUENCE</scope>
    <source>
        <strain evidence="3">211/11P</strain>
    </source>
</reference>
<protein>
    <recommendedName>
        <fullName evidence="2">TNFR-Cys domain-containing protein</fullName>
    </recommendedName>
</protein>
<evidence type="ECO:0000259" key="2">
    <source>
        <dbReference type="SMART" id="SM00208"/>
    </source>
</evidence>
<dbReference type="InterPro" id="IPR011641">
    <property type="entry name" value="Tyr-kin_ephrin_A/B_rcpt-like"/>
</dbReference>
<dbReference type="InterPro" id="IPR009030">
    <property type="entry name" value="Growth_fac_rcpt_cys_sf"/>
</dbReference>
<evidence type="ECO:0000256" key="1">
    <source>
        <dbReference type="SAM" id="SignalP"/>
    </source>
</evidence>
<dbReference type="SMART" id="SM01411">
    <property type="entry name" value="Ephrin_rec_like"/>
    <property type="match status" value="11"/>
</dbReference>
<dbReference type="EMBL" id="SIDB01000012">
    <property type="protein sequence ID" value="KAI3425348.1"/>
    <property type="molecule type" value="Genomic_DNA"/>
</dbReference>
<gene>
    <name evidence="3" type="ORF">D9Q98_009112</name>
</gene>
<feature type="chain" id="PRO_5039481999" description="TNFR-Cys domain-containing protein" evidence="1">
    <location>
        <begin position="31"/>
        <end position="1082"/>
    </location>
</feature>
<name>A0A9D4YTH9_CHLVU</name>
<dbReference type="OrthoDB" id="527488at2759"/>
<feature type="domain" description="TNFR-Cys" evidence="2">
    <location>
        <begin position="228"/>
        <end position="261"/>
    </location>
</feature>
<dbReference type="AlphaFoldDB" id="A0A9D4YTH9"/>
<accession>A0A9D4YTH9</accession>
<dbReference type="Gene3D" id="2.10.50.10">
    <property type="entry name" value="Tumor Necrosis Factor Receptor, subunit A, domain 2"/>
    <property type="match status" value="6"/>
</dbReference>